<dbReference type="EMBL" id="GDIP01205306">
    <property type="protein sequence ID" value="JAJ18096.1"/>
    <property type="molecule type" value="Transcribed_RNA"/>
</dbReference>
<dbReference type="Proteomes" id="UP000076858">
    <property type="component" value="Unassembled WGS sequence"/>
</dbReference>
<reference evidence="2" key="2">
    <citation type="submission" date="2015-10" db="EMBL/GenBank/DDBJ databases">
        <title>EvidentialGene: Evidence-directed Construction of Complete mRNA Transcriptomes without Genomes.</title>
        <authorList>
            <person name="Gilbert D.G."/>
        </authorList>
    </citation>
    <scope>NUCLEOTIDE SEQUENCE</scope>
</reference>
<evidence type="ECO:0000313" key="1">
    <source>
        <dbReference type="EMBL" id="JAJ18096.1"/>
    </source>
</evidence>
<proteinExistence type="predicted"/>
<name>A0A0P5A1T1_9CRUS</name>
<evidence type="ECO:0000313" key="2">
    <source>
        <dbReference type="EMBL" id="JAN51197.1"/>
    </source>
</evidence>
<reference evidence="1" key="1">
    <citation type="submission" date="2015-10" db="EMBL/GenBank/DDBJ databases">
        <title>Daphnia magna gene sets from two clonal populations assembled and annotated with EvidentialGene.</title>
        <authorList>
            <person name="Gilbert D."/>
            <person name="Podicheti R."/>
            <person name="Orsini L."/>
            <person name="Colbourne J."/>
            <person name="Pfrender M."/>
        </authorList>
    </citation>
    <scope>NUCLEOTIDE SEQUENCE</scope>
</reference>
<dbReference type="EMBL" id="GDIQ01043540">
    <property type="protein sequence ID" value="JAN51197.1"/>
    <property type="molecule type" value="Transcribed_RNA"/>
</dbReference>
<evidence type="ECO:0000313" key="4">
    <source>
        <dbReference type="Proteomes" id="UP000076858"/>
    </source>
</evidence>
<gene>
    <name evidence="3" type="ORF">APZ42_006580</name>
</gene>
<protein>
    <submittedName>
        <fullName evidence="1">Uncharacterized protein</fullName>
    </submittedName>
</protein>
<sequence>MLCLQPLTTTISAIISSFLLNLLCERILCSEFVELKMQRILALKESHQRCKICGLEYLMYRFF</sequence>
<reference evidence="3 4" key="4">
    <citation type="submission" date="2016-03" db="EMBL/GenBank/DDBJ databases">
        <title>EvidentialGene: Evidence-directed Construction of Genes on Genomes.</title>
        <authorList>
            <person name="Gilbert D.G."/>
            <person name="Choi J.-H."/>
            <person name="Mockaitis K."/>
            <person name="Colbourne J."/>
            <person name="Pfrender M."/>
        </authorList>
    </citation>
    <scope>NUCLEOTIDE SEQUENCE [LARGE SCALE GENOMIC DNA]</scope>
    <source>
        <strain evidence="3 4">Xinb3</strain>
        <tissue evidence="3">Complete organism</tissue>
    </source>
</reference>
<reference evidence="1" key="3">
    <citation type="submission" date="2015-10" db="EMBL/GenBank/DDBJ databases">
        <authorList>
            <person name="Gilbert D.G."/>
        </authorList>
    </citation>
    <scope>NUCLEOTIDE SEQUENCE</scope>
</reference>
<organism evidence="1">
    <name type="scientific">Daphnia magna</name>
    <dbReference type="NCBI Taxonomy" id="35525"/>
    <lineage>
        <taxon>Eukaryota</taxon>
        <taxon>Metazoa</taxon>
        <taxon>Ecdysozoa</taxon>
        <taxon>Arthropoda</taxon>
        <taxon>Crustacea</taxon>
        <taxon>Branchiopoda</taxon>
        <taxon>Diplostraca</taxon>
        <taxon>Cladocera</taxon>
        <taxon>Anomopoda</taxon>
        <taxon>Daphniidae</taxon>
        <taxon>Daphnia</taxon>
    </lineage>
</organism>
<evidence type="ECO:0000313" key="3">
    <source>
        <dbReference type="EMBL" id="KZR98136.1"/>
    </source>
</evidence>
<dbReference type="AlphaFoldDB" id="A0A0P5A1T1"/>
<dbReference type="EMBL" id="LRGB01018268">
    <property type="protein sequence ID" value="KZR98136.1"/>
    <property type="molecule type" value="Genomic_DNA"/>
</dbReference>
<accession>A0A0P5A1T1</accession>
<keyword evidence="4" id="KW-1185">Reference proteome</keyword>